<name>A0A2D6YJL0_9DELT</name>
<evidence type="ECO:0000313" key="1">
    <source>
        <dbReference type="EMBL" id="MAH63376.1"/>
    </source>
</evidence>
<evidence type="ECO:0000313" key="2">
    <source>
        <dbReference type="Proteomes" id="UP000226525"/>
    </source>
</evidence>
<reference evidence="2" key="1">
    <citation type="submission" date="2017-09" db="EMBL/GenBank/DDBJ databases">
        <title>The Reconstruction of 2,631 Draft Metagenome-Assembled Genomes from the Global Oceans.</title>
        <authorList>
            <person name="Tully B.J."/>
            <person name="Graham E.D."/>
            <person name="Heidelberg J.F."/>
        </authorList>
    </citation>
    <scope>NUCLEOTIDE SEQUENCE [LARGE SCALE GENOMIC DNA]</scope>
</reference>
<protein>
    <submittedName>
        <fullName evidence="1">Uncharacterized protein</fullName>
    </submittedName>
</protein>
<dbReference type="EMBL" id="NZEX01000091">
    <property type="protein sequence ID" value="MAH63376.1"/>
    <property type="molecule type" value="Genomic_DNA"/>
</dbReference>
<gene>
    <name evidence="1" type="ORF">CMN54_08040</name>
</gene>
<comment type="caution">
    <text evidence="1">The sequence shown here is derived from an EMBL/GenBank/DDBJ whole genome shotgun (WGS) entry which is preliminary data.</text>
</comment>
<accession>A0A2D6YJL0</accession>
<dbReference type="AlphaFoldDB" id="A0A2D6YJL0"/>
<proteinExistence type="predicted"/>
<organism evidence="1 2">
    <name type="scientific">SAR324 cluster bacterium</name>
    <dbReference type="NCBI Taxonomy" id="2024889"/>
    <lineage>
        <taxon>Bacteria</taxon>
        <taxon>Deltaproteobacteria</taxon>
        <taxon>SAR324 cluster</taxon>
    </lineage>
</organism>
<sequence>MRPNEQPIPARFYRSPGQVMRVARMGCSHPTRLSFLRQLLRRLKKENWSFDRPVWQLNQRGVGHAVYQAQGPERCYSLVAFSHDLPEEMRSDRVIATAWDATFTLFDGTPSTADIERLERNVPLQEAGRISAKELSLSRANRSVRLFEYVVKELAQGRQPERSRLEHTGYLMRTTAVYGTGKFGAADRGVLEDRPEMRAPFQAEMLSVWLTRAFTVDLVEHLAAELGGAQAVNLDPALRSLLGVGNSTGLGMAPFLVRHPVLIHHWFAAREEALARVRSQPKLTSETLDQFCEVLRAKQENANQWQSEHPLQVVKLKELREGLRQLHTFVHEEWDIAQKYPWDALWYWSQLELPLEAQEALAALLLEPHGELIDDLGDQMATDEEVTFKVDGSQLIGELRKHLHSNFVWALGTDYQQPEQCARFWYVSEEKLEPRLGERHSEPGAEREQPLDIGRQVAELRDLLREWFDETPVAQLLLVHPEFRSIVRRVQLSAHYPFAEIQDNLISSEMLPIDLLRSKLAFFGATHFDPRSDRWVRISLFQGEPYPNELNRADVS</sequence>
<dbReference type="Proteomes" id="UP000226525">
    <property type="component" value="Unassembled WGS sequence"/>
</dbReference>